<dbReference type="GO" id="GO:0008623">
    <property type="term" value="C:CHRAC"/>
    <property type="evidence" value="ECO:0007669"/>
    <property type="project" value="TreeGrafter"/>
</dbReference>
<evidence type="ECO:0000313" key="4">
    <source>
        <dbReference type="EMBL" id="CAD9293905.1"/>
    </source>
</evidence>
<dbReference type="PANTHER" id="PTHR46172:SF1">
    <property type="entry name" value="DNA POLYMERASE EPSILON SUBUNIT 3"/>
    <property type="match status" value="1"/>
</dbReference>
<dbReference type="InterPro" id="IPR051377">
    <property type="entry name" value="DNA_Pol-Epsilon_Subunit"/>
</dbReference>
<dbReference type="PANTHER" id="PTHR46172">
    <property type="entry name" value="DNA POLYMERASE EPSILON SUBUNIT 3"/>
    <property type="match status" value="1"/>
</dbReference>
<dbReference type="GO" id="GO:0008622">
    <property type="term" value="C:epsilon DNA polymerase complex"/>
    <property type="evidence" value="ECO:0007669"/>
    <property type="project" value="TreeGrafter"/>
</dbReference>
<feature type="compositionally biased region" description="Acidic residues" evidence="3">
    <location>
        <begin position="162"/>
        <end position="175"/>
    </location>
</feature>
<dbReference type="AlphaFoldDB" id="A0A7S1VCX6"/>
<organism evidence="4">
    <name type="scientific">Sexangularia sp. CB-2014</name>
    <dbReference type="NCBI Taxonomy" id="1486929"/>
    <lineage>
        <taxon>Eukaryota</taxon>
        <taxon>Amoebozoa</taxon>
        <taxon>Tubulinea</taxon>
        <taxon>Elardia</taxon>
        <taxon>Arcellinida</taxon>
        <taxon>Arcellinida incertae sedis</taxon>
        <taxon>Sexangularia</taxon>
    </lineage>
</organism>
<dbReference type="SUPFAM" id="SSF47113">
    <property type="entry name" value="Histone-fold"/>
    <property type="match status" value="1"/>
</dbReference>
<comment type="subcellular location">
    <subcellularLocation>
        <location evidence="1">Nucleus</location>
    </subcellularLocation>
</comment>
<gene>
    <name evidence="4" type="ORF">SSP0437_LOCUS4600</name>
</gene>
<proteinExistence type="predicted"/>
<feature type="compositionally biased region" description="Low complexity" evidence="3">
    <location>
        <begin position="125"/>
        <end position="140"/>
    </location>
</feature>
<feature type="region of interest" description="Disordered" evidence="3">
    <location>
        <begin position="111"/>
        <end position="191"/>
    </location>
</feature>
<name>A0A7S1VCX6_9EUKA</name>
<dbReference type="GO" id="GO:0006974">
    <property type="term" value="P:DNA damage response"/>
    <property type="evidence" value="ECO:0007669"/>
    <property type="project" value="TreeGrafter"/>
</dbReference>
<dbReference type="GO" id="GO:0006272">
    <property type="term" value="P:leading strand elongation"/>
    <property type="evidence" value="ECO:0007669"/>
    <property type="project" value="TreeGrafter"/>
</dbReference>
<dbReference type="GO" id="GO:0031507">
    <property type="term" value="P:heterochromatin formation"/>
    <property type="evidence" value="ECO:0007669"/>
    <property type="project" value="TreeGrafter"/>
</dbReference>
<evidence type="ECO:0008006" key="5">
    <source>
        <dbReference type="Google" id="ProtNLM"/>
    </source>
</evidence>
<dbReference type="GO" id="GO:0046982">
    <property type="term" value="F:protein heterodimerization activity"/>
    <property type="evidence" value="ECO:0007669"/>
    <property type="project" value="InterPro"/>
</dbReference>
<evidence type="ECO:0000256" key="3">
    <source>
        <dbReference type="SAM" id="MobiDB-lite"/>
    </source>
</evidence>
<evidence type="ECO:0000256" key="1">
    <source>
        <dbReference type="ARBA" id="ARBA00004123"/>
    </source>
</evidence>
<dbReference type="InterPro" id="IPR009072">
    <property type="entry name" value="Histone-fold"/>
</dbReference>
<keyword evidence="2" id="KW-0539">Nucleus</keyword>
<dbReference type="CDD" id="cd22928">
    <property type="entry name" value="HFD_POLE3_DPB4"/>
    <property type="match status" value="1"/>
</dbReference>
<dbReference type="EMBL" id="HBGL01006002">
    <property type="protein sequence ID" value="CAD9293905.1"/>
    <property type="molecule type" value="Transcribed_RNA"/>
</dbReference>
<feature type="compositionally biased region" description="Acidic residues" evidence="3">
    <location>
        <begin position="144"/>
        <end position="156"/>
    </location>
</feature>
<accession>A0A7S1VCX6</accession>
<dbReference type="GO" id="GO:0031490">
    <property type="term" value="F:chromatin DNA binding"/>
    <property type="evidence" value="ECO:0007669"/>
    <property type="project" value="TreeGrafter"/>
</dbReference>
<sequence length="191" mass="19862">MTDNHDDFGDITIPNAVIYRLTKAAVAGDDGFAHAGVATECKTAINIVARLFIHYLTATTVEVARAKGRTKLTLADVLDALVRIDFGDLVDKTQSDVALLADAAERGKKRRADGVKAAAVKRATSDPAESSAATSSTAAANNGDGDDGDDGDDATDDRDVGEGDDGDESDDDGSGETEAKRQKMMDALLSA</sequence>
<protein>
    <recommendedName>
        <fullName evidence="5">Transcription factor CBF/NF-Y/archaeal histone domain-containing protein</fullName>
    </recommendedName>
</protein>
<evidence type="ECO:0000256" key="2">
    <source>
        <dbReference type="ARBA" id="ARBA00023242"/>
    </source>
</evidence>
<reference evidence="4" key="1">
    <citation type="submission" date="2021-01" db="EMBL/GenBank/DDBJ databases">
        <authorList>
            <person name="Corre E."/>
            <person name="Pelletier E."/>
            <person name="Niang G."/>
            <person name="Scheremetjew M."/>
            <person name="Finn R."/>
            <person name="Kale V."/>
            <person name="Holt S."/>
            <person name="Cochrane G."/>
            <person name="Meng A."/>
            <person name="Brown T."/>
            <person name="Cohen L."/>
        </authorList>
    </citation>
    <scope>NUCLEOTIDE SEQUENCE</scope>
    <source>
        <strain evidence="4">ATCC 50979</strain>
    </source>
</reference>
<dbReference type="Gene3D" id="1.10.20.10">
    <property type="entry name" value="Histone, subunit A"/>
    <property type="match status" value="1"/>
</dbReference>